<dbReference type="PANTHER" id="PTHR10773:SF19">
    <property type="match status" value="1"/>
</dbReference>
<dbReference type="EMBL" id="CAKOFQ010006691">
    <property type="protein sequence ID" value="CAH1961094.1"/>
    <property type="molecule type" value="Genomic_DNA"/>
</dbReference>
<comment type="caution">
    <text evidence="3">The sequence shown here is derived from an EMBL/GenBank/DDBJ whole genome shotgun (WGS) entry which is preliminary data.</text>
</comment>
<name>A0A9P0JTM8_ACAOB</name>
<accession>A0A9P0JTM8</accession>
<dbReference type="Pfam" id="PF25273">
    <property type="entry name" value="DUF7869"/>
    <property type="match status" value="1"/>
</dbReference>
<sequence length="787" mass="92025">MILPKTEKSQQVFNEHELLGLDIQVEVQKNSRLIGQCDRCQKTMCSWSSGSRGKKLVSLATISKVNTVNSEEEPCLSAQNYYCDEDVLQDVQMEEFIPITKSCVIDNGSMTIRYMDSADTVDPEHHSTNKGYCLQDISNNVIDKESWNLRDILSYVDGQANVEVEEKNIQNMEDDSRGDENRREPMKNDANQIIEETEIVEEENETKGYEEADPYETVEGHTKKGEERKRKKYKLSKEVRAETKKNKVISLHKVREGCINCKLKCRTFFTEEERNTTNHEFWKLDWKGKRTFVMNSTENRTPKRKVEGSKKNKTFTYFLKDSSGTTRRVCKIFFLTTLGYKKTNDWIIHSVWANANSKNQLQNDLDRRGRHPPPNKLSNKIIESHIDSFNPSVSHYRRVHAPNRLYLPSDLNVTLMFEDFKKRYPDYICSYEKYRKILKAKNISFAKLGNEECELCESYHMHNSEHKAESLSDDCEVCCSWKDHIMKAKESRERYSLNKENCNKDKGNLCFSVDLQKVIMLPRLEMFKKAIFASRLIVYNESFVPVGKIRDFPPFAVLWHEGISGRHQEDIISAFNAFLLHHRDVRNITLWLDNCSSQNKNWALFSFLVYIVNSTSISAETIHLNYSYFEPGHTFMSADSFHHQVEESLKRQVKTYDFADFEKAVQSSNKGKVQMKSMKLNDFQLWKSLHSVSKIKKQDPSFTMSKITELMVKRTEFVMYYKRNFEEEWKKLDFLLKKHIGEMPTAPIKTAPNGFERQKVENLLKAVGSIMPGNRKEFWEKLPEKVI</sequence>
<evidence type="ECO:0000259" key="2">
    <source>
        <dbReference type="Pfam" id="PF25273"/>
    </source>
</evidence>
<evidence type="ECO:0000256" key="1">
    <source>
        <dbReference type="SAM" id="MobiDB-lite"/>
    </source>
</evidence>
<evidence type="ECO:0000313" key="4">
    <source>
        <dbReference type="Proteomes" id="UP001152888"/>
    </source>
</evidence>
<keyword evidence="4" id="KW-1185">Reference proteome</keyword>
<feature type="domain" description="DUF7869" evidence="2">
    <location>
        <begin position="588"/>
        <end position="697"/>
    </location>
</feature>
<reference evidence="3" key="1">
    <citation type="submission" date="2022-03" db="EMBL/GenBank/DDBJ databases">
        <authorList>
            <person name="Sayadi A."/>
        </authorList>
    </citation>
    <scope>NUCLEOTIDE SEQUENCE</scope>
</reference>
<feature type="region of interest" description="Disordered" evidence="1">
    <location>
        <begin position="164"/>
        <end position="187"/>
    </location>
</feature>
<organism evidence="3 4">
    <name type="scientific">Acanthoscelides obtectus</name>
    <name type="common">Bean weevil</name>
    <name type="synonym">Bruchus obtectus</name>
    <dbReference type="NCBI Taxonomy" id="200917"/>
    <lineage>
        <taxon>Eukaryota</taxon>
        <taxon>Metazoa</taxon>
        <taxon>Ecdysozoa</taxon>
        <taxon>Arthropoda</taxon>
        <taxon>Hexapoda</taxon>
        <taxon>Insecta</taxon>
        <taxon>Pterygota</taxon>
        <taxon>Neoptera</taxon>
        <taxon>Endopterygota</taxon>
        <taxon>Coleoptera</taxon>
        <taxon>Polyphaga</taxon>
        <taxon>Cucujiformia</taxon>
        <taxon>Chrysomeloidea</taxon>
        <taxon>Chrysomelidae</taxon>
        <taxon>Bruchinae</taxon>
        <taxon>Bruchini</taxon>
        <taxon>Acanthoscelides</taxon>
    </lineage>
</organism>
<dbReference type="OrthoDB" id="6778620at2759"/>
<dbReference type="AlphaFoldDB" id="A0A9P0JTM8"/>
<dbReference type="InterPro" id="IPR057191">
    <property type="entry name" value="DUF7869"/>
</dbReference>
<dbReference type="Proteomes" id="UP001152888">
    <property type="component" value="Unassembled WGS sequence"/>
</dbReference>
<proteinExistence type="predicted"/>
<evidence type="ECO:0000313" key="3">
    <source>
        <dbReference type="EMBL" id="CAH1961094.1"/>
    </source>
</evidence>
<protein>
    <recommendedName>
        <fullName evidence="2">DUF7869 domain-containing protein</fullName>
    </recommendedName>
</protein>
<dbReference type="PANTHER" id="PTHR10773">
    <property type="entry name" value="DNA-DIRECTED RNA POLYMERASES I, II, AND III SUBUNIT RPABC2"/>
    <property type="match status" value="1"/>
</dbReference>
<gene>
    <name evidence="3" type="ORF">ACAOBT_LOCUS3974</name>
</gene>